<evidence type="ECO:0000313" key="3">
    <source>
        <dbReference type="Proteomes" id="UP001280121"/>
    </source>
</evidence>
<keyword evidence="3" id="KW-1185">Reference proteome</keyword>
<name>A0AAD9X6U8_9ROSI</name>
<dbReference type="InterPro" id="IPR052343">
    <property type="entry name" value="Retrotransposon-Effector_Assoc"/>
</dbReference>
<dbReference type="Proteomes" id="UP001280121">
    <property type="component" value="Unassembled WGS sequence"/>
</dbReference>
<protein>
    <recommendedName>
        <fullName evidence="1">Reverse transcriptase domain-containing protein</fullName>
    </recommendedName>
</protein>
<dbReference type="InterPro" id="IPR000477">
    <property type="entry name" value="RT_dom"/>
</dbReference>
<dbReference type="InterPro" id="IPR043502">
    <property type="entry name" value="DNA/RNA_pol_sf"/>
</dbReference>
<gene>
    <name evidence="2" type="ORF">Ddye_013796</name>
</gene>
<proteinExistence type="predicted"/>
<dbReference type="EMBL" id="JANJYI010000004">
    <property type="protein sequence ID" value="KAK2653940.1"/>
    <property type="molecule type" value="Genomic_DNA"/>
</dbReference>
<dbReference type="PROSITE" id="PS50878">
    <property type="entry name" value="RT_POL"/>
    <property type="match status" value="1"/>
</dbReference>
<dbReference type="SUPFAM" id="SSF56672">
    <property type="entry name" value="DNA/RNA polymerases"/>
    <property type="match status" value="1"/>
</dbReference>
<dbReference type="AlphaFoldDB" id="A0AAD9X6U8"/>
<organism evidence="2 3">
    <name type="scientific">Dipteronia dyeriana</name>
    <dbReference type="NCBI Taxonomy" id="168575"/>
    <lineage>
        <taxon>Eukaryota</taxon>
        <taxon>Viridiplantae</taxon>
        <taxon>Streptophyta</taxon>
        <taxon>Embryophyta</taxon>
        <taxon>Tracheophyta</taxon>
        <taxon>Spermatophyta</taxon>
        <taxon>Magnoliopsida</taxon>
        <taxon>eudicotyledons</taxon>
        <taxon>Gunneridae</taxon>
        <taxon>Pentapetalae</taxon>
        <taxon>rosids</taxon>
        <taxon>malvids</taxon>
        <taxon>Sapindales</taxon>
        <taxon>Sapindaceae</taxon>
        <taxon>Hippocastanoideae</taxon>
        <taxon>Acereae</taxon>
        <taxon>Dipteronia</taxon>
    </lineage>
</organism>
<reference evidence="2" key="1">
    <citation type="journal article" date="2023" name="Plant J.">
        <title>Genome sequences and population genomics provide insights into the demographic history, inbreeding, and mutation load of two 'living fossil' tree species of Dipteronia.</title>
        <authorList>
            <person name="Feng Y."/>
            <person name="Comes H.P."/>
            <person name="Chen J."/>
            <person name="Zhu S."/>
            <person name="Lu R."/>
            <person name="Zhang X."/>
            <person name="Li P."/>
            <person name="Qiu J."/>
            <person name="Olsen K.M."/>
            <person name="Qiu Y."/>
        </authorList>
    </citation>
    <scope>NUCLEOTIDE SEQUENCE</scope>
    <source>
        <strain evidence="2">KIB01</strain>
    </source>
</reference>
<feature type="domain" description="Reverse transcriptase" evidence="1">
    <location>
        <begin position="1"/>
        <end position="213"/>
    </location>
</feature>
<accession>A0AAD9X6U8</accession>
<dbReference type="PANTHER" id="PTHR46890">
    <property type="entry name" value="NON-LTR RETROLELEMENT REVERSE TRANSCRIPTASE-LIKE PROTEIN-RELATED"/>
    <property type="match status" value="1"/>
</dbReference>
<evidence type="ECO:0000313" key="2">
    <source>
        <dbReference type="EMBL" id="KAK2653940.1"/>
    </source>
</evidence>
<dbReference type="PANTHER" id="PTHR46890:SF50">
    <property type="entry name" value="RNA-DIRECTED DNA POLYMERASE, EUKARYOTA, REVERSE TRANSCRIPTASE ZINC-BINDING DOMAIN PROTEIN-RELATED"/>
    <property type="match status" value="1"/>
</dbReference>
<sequence>MAFVKGRRIIDSFVIAEEVVQKWKKDKEGGLVVKLDFEKAYDNVYHSLDAMLENTGFGFIWRGWIRSCISSSLLSDLVNGNPSKQFHIERWLRQGDPLSPFLFNIVIEGLNFLLQRVVELNSIRGENFWGSSSHTSHLRFEDDTISIIKPKLEYLLNSKRIIRCFKLASSLKINFHKSCVVGVGKLVIQNHEWAAVFKCQSASLPIPYLGLSHRAKPRSKTFWMPLVSKIKNCLAPCKKNSYQKVGGWC</sequence>
<dbReference type="Pfam" id="PF00078">
    <property type="entry name" value="RVT_1"/>
    <property type="match status" value="1"/>
</dbReference>
<evidence type="ECO:0000259" key="1">
    <source>
        <dbReference type="PROSITE" id="PS50878"/>
    </source>
</evidence>
<comment type="caution">
    <text evidence="2">The sequence shown here is derived from an EMBL/GenBank/DDBJ whole genome shotgun (WGS) entry which is preliminary data.</text>
</comment>